<evidence type="ECO:0000313" key="5">
    <source>
        <dbReference type="Proteomes" id="UP000473470"/>
    </source>
</evidence>
<evidence type="ECO:0000313" key="4">
    <source>
        <dbReference type="EMBL" id="KAB0633132.1"/>
    </source>
</evidence>
<dbReference type="SUPFAM" id="SSF53927">
    <property type="entry name" value="Cytidine deaminase-like"/>
    <property type="match status" value="1"/>
</dbReference>
<dbReference type="Gene3D" id="3.40.140.10">
    <property type="entry name" value="Cytidine Deaminase, domain 2"/>
    <property type="match status" value="1"/>
</dbReference>
<dbReference type="PROSITE" id="PS00903">
    <property type="entry name" value="CYT_DCMP_DEAMINASES_1"/>
    <property type="match status" value="1"/>
</dbReference>
<proteinExistence type="predicted"/>
<reference evidence="4 5" key="1">
    <citation type="submission" date="2019-09" db="EMBL/GenBank/DDBJ databases">
        <title>Draft genome sequences of 48 bacterial type strains from the CCUG.</title>
        <authorList>
            <person name="Tunovic T."/>
            <person name="Pineiro-Iglesias B."/>
            <person name="Unosson C."/>
            <person name="Inganas E."/>
            <person name="Ohlen M."/>
            <person name="Cardew S."/>
            <person name="Jensie-Markopoulos S."/>
            <person name="Salva-Serra F."/>
            <person name="Jaen-Luchoro D."/>
            <person name="Karlsson R."/>
            <person name="Svensson-Stadler L."/>
            <person name="Chun J."/>
            <person name="Moore E."/>
        </authorList>
    </citation>
    <scope>NUCLEOTIDE SEQUENCE [LARGE SCALE GENOMIC DNA]</scope>
    <source>
        <strain evidence="4 5">CCUG 65686</strain>
    </source>
</reference>
<evidence type="ECO:0000256" key="1">
    <source>
        <dbReference type="ARBA" id="ARBA00022723"/>
    </source>
</evidence>
<dbReference type="PANTHER" id="PTHR11079:SF179">
    <property type="entry name" value="TRNA(ADENINE(34)) DEAMINASE, CHLOROPLASTIC"/>
    <property type="match status" value="1"/>
</dbReference>
<organism evidence="4 5">
    <name type="scientific">Burkholderia stagnalis</name>
    <dbReference type="NCBI Taxonomy" id="1503054"/>
    <lineage>
        <taxon>Bacteria</taxon>
        <taxon>Pseudomonadati</taxon>
        <taxon>Pseudomonadota</taxon>
        <taxon>Betaproteobacteria</taxon>
        <taxon>Burkholderiales</taxon>
        <taxon>Burkholderiaceae</taxon>
        <taxon>Burkholderia</taxon>
        <taxon>Burkholderia cepacia complex</taxon>
    </lineage>
</organism>
<dbReference type="InterPro" id="IPR016192">
    <property type="entry name" value="APOBEC/CMP_deaminase_Zn-bd"/>
</dbReference>
<dbReference type="EMBL" id="VZOK01000073">
    <property type="protein sequence ID" value="KAB0633132.1"/>
    <property type="molecule type" value="Genomic_DNA"/>
</dbReference>
<dbReference type="GO" id="GO:0008270">
    <property type="term" value="F:zinc ion binding"/>
    <property type="evidence" value="ECO:0007669"/>
    <property type="project" value="InterPro"/>
</dbReference>
<gene>
    <name evidence="4" type="ORF">F7R25_30980</name>
</gene>
<dbReference type="InterPro" id="IPR016193">
    <property type="entry name" value="Cytidine_deaminase-like"/>
</dbReference>
<dbReference type="Proteomes" id="UP000473470">
    <property type="component" value="Unassembled WGS sequence"/>
</dbReference>
<sequence>MTQVLPPTPPHSGPADPGDADLAHLRRSFVVATHAAQRGNAPFGAVVASPSGAVLVEAGNRVGETGDCTAHAELVAVRIASAKFSPAELRKATIYASAEPCVMCSGAIYWSGIRRIVYGIDAVSLRRLHGETANATDVELSPRQVFAASPHDAQIVGPLLVDEAALVHRARAGTKRS</sequence>
<dbReference type="AlphaFoldDB" id="A0A6L3MPH6"/>
<dbReference type="CDD" id="cd01285">
    <property type="entry name" value="nucleoside_deaminase"/>
    <property type="match status" value="1"/>
</dbReference>
<dbReference type="PANTHER" id="PTHR11079">
    <property type="entry name" value="CYTOSINE DEAMINASE FAMILY MEMBER"/>
    <property type="match status" value="1"/>
</dbReference>
<feature type="domain" description="CMP/dCMP-type deaminase" evidence="3">
    <location>
        <begin position="23"/>
        <end position="133"/>
    </location>
</feature>
<comment type="caution">
    <text evidence="4">The sequence shown here is derived from an EMBL/GenBank/DDBJ whole genome shotgun (WGS) entry which is preliminary data.</text>
</comment>
<dbReference type="RefSeq" id="WP_081068406.1">
    <property type="nucleotide sequence ID" value="NZ_CABVPM010000021.1"/>
</dbReference>
<dbReference type="PROSITE" id="PS51747">
    <property type="entry name" value="CYT_DCMP_DEAMINASES_2"/>
    <property type="match status" value="1"/>
</dbReference>
<protein>
    <submittedName>
        <fullName evidence="4">Nucleoside deaminase</fullName>
    </submittedName>
</protein>
<keyword evidence="2" id="KW-0862">Zinc</keyword>
<keyword evidence="1" id="KW-0479">Metal-binding</keyword>
<dbReference type="InterPro" id="IPR002125">
    <property type="entry name" value="CMP_dCMP_dom"/>
</dbReference>
<name>A0A6L3MPH6_9BURK</name>
<dbReference type="GO" id="GO:0016787">
    <property type="term" value="F:hydrolase activity"/>
    <property type="evidence" value="ECO:0007669"/>
    <property type="project" value="InterPro"/>
</dbReference>
<evidence type="ECO:0000259" key="3">
    <source>
        <dbReference type="PROSITE" id="PS51747"/>
    </source>
</evidence>
<accession>A0A6L3MPH6</accession>
<evidence type="ECO:0000256" key="2">
    <source>
        <dbReference type="ARBA" id="ARBA00022833"/>
    </source>
</evidence>
<dbReference type="Pfam" id="PF00383">
    <property type="entry name" value="dCMP_cyt_deam_1"/>
    <property type="match status" value="1"/>
</dbReference>